<feature type="domain" description="Rhodanese" evidence="7">
    <location>
        <begin position="308"/>
        <end position="387"/>
    </location>
</feature>
<dbReference type="KEGG" id="bcoa:BF29_866"/>
<dbReference type="CDD" id="cd00158">
    <property type="entry name" value="RHOD"/>
    <property type="match status" value="1"/>
</dbReference>
<dbReference type="EMBL" id="FQUB01000079">
    <property type="protein sequence ID" value="SHF84039.1"/>
    <property type="molecule type" value="Genomic_DNA"/>
</dbReference>
<dbReference type="FunFam" id="3.40.250.10:FF:000049">
    <property type="entry name" value="Phage shock protein E"/>
    <property type="match status" value="1"/>
</dbReference>
<evidence type="ECO:0000256" key="2">
    <source>
        <dbReference type="ARBA" id="ARBA00009142"/>
    </source>
</evidence>
<evidence type="ECO:0000256" key="1">
    <source>
        <dbReference type="ARBA" id="ARBA00004141"/>
    </source>
</evidence>
<evidence type="ECO:0000313" key="9">
    <source>
        <dbReference type="Proteomes" id="UP000184029"/>
    </source>
</evidence>
<keyword evidence="3 6" id="KW-0812">Transmembrane</keyword>
<name>A0A8B4BXL3_HEYCO</name>
<proteinExistence type="inferred from homology"/>
<dbReference type="PANTHER" id="PTHR43701:SF13">
    <property type="entry name" value="MEMBRANE TRANSPORTER PROTEIN YRKJ-RELATED"/>
    <property type="match status" value="1"/>
</dbReference>
<organism evidence="8 9">
    <name type="scientific">Heyndrickxia coagulans DSM 1 = ATCC 7050</name>
    <dbReference type="NCBI Taxonomy" id="1121088"/>
    <lineage>
        <taxon>Bacteria</taxon>
        <taxon>Bacillati</taxon>
        <taxon>Bacillota</taxon>
        <taxon>Bacilli</taxon>
        <taxon>Bacillales</taxon>
        <taxon>Bacillaceae</taxon>
        <taxon>Heyndrickxia</taxon>
    </lineage>
</organism>
<accession>A0A8B4BXL3</accession>
<keyword evidence="5 6" id="KW-0472">Membrane</keyword>
<protein>
    <recommendedName>
        <fullName evidence="6">Probable membrane transporter protein</fullName>
    </recommendedName>
</protein>
<keyword evidence="6" id="KW-1003">Cell membrane</keyword>
<feature type="transmembrane region" description="Helical" evidence="6">
    <location>
        <begin position="177"/>
        <end position="195"/>
    </location>
</feature>
<dbReference type="AlphaFoldDB" id="A0A8B4BXL3"/>
<evidence type="ECO:0000256" key="3">
    <source>
        <dbReference type="ARBA" id="ARBA00022692"/>
    </source>
</evidence>
<gene>
    <name evidence="8" type="ORF">SAMN02745208_02762</name>
</gene>
<keyword evidence="4 6" id="KW-1133">Transmembrane helix</keyword>
<dbReference type="InterPro" id="IPR001763">
    <property type="entry name" value="Rhodanese-like_dom"/>
</dbReference>
<evidence type="ECO:0000256" key="6">
    <source>
        <dbReference type="RuleBase" id="RU363041"/>
    </source>
</evidence>
<feature type="transmembrane region" description="Helical" evidence="6">
    <location>
        <begin position="207"/>
        <end position="225"/>
    </location>
</feature>
<dbReference type="Gene3D" id="3.40.250.10">
    <property type="entry name" value="Rhodanese-like domain"/>
    <property type="match status" value="1"/>
</dbReference>
<feature type="transmembrane region" description="Helical" evidence="6">
    <location>
        <begin position="262"/>
        <end position="286"/>
    </location>
</feature>
<feature type="transmembrane region" description="Helical" evidence="6">
    <location>
        <begin position="80"/>
        <end position="100"/>
    </location>
</feature>
<comment type="similarity">
    <text evidence="2 6">Belongs to the 4-toluene sulfonate uptake permease (TSUP) (TC 2.A.102) family.</text>
</comment>
<dbReference type="InterPro" id="IPR002781">
    <property type="entry name" value="TM_pro_TauE-like"/>
</dbReference>
<dbReference type="SUPFAM" id="SSF52821">
    <property type="entry name" value="Rhodanese/Cell cycle control phosphatase"/>
    <property type="match status" value="1"/>
</dbReference>
<evidence type="ECO:0000256" key="5">
    <source>
        <dbReference type="ARBA" id="ARBA00023136"/>
    </source>
</evidence>
<comment type="subcellular location">
    <subcellularLocation>
        <location evidence="6">Cell membrane</location>
        <topology evidence="6">Multi-pass membrane protein</topology>
    </subcellularLocation>
    <subcellularLocation>
        <location evidence="1">Membrane</location>
        <topology evidence="1">Multi-pass membrane protein</topology>
    </subcellularLocation>
</comment>
<dbReference type="Pfam" id="PF00581">
    <property type="entry name" value="Rhodanese"/>
    <property type="match status" value="1"/>
</dbReference>
<comment type="caution">
    <text evidence="8">The sequence shown here is derived from an EMBL/GenBank/DDBJ whole genome shotgun (WGS) entry which is preliminary data.</text>
</comment>
<feature type="transmembrane region" description="Helical" evidence="6">
    <location>
        <begin position="106"/>
        <end position="125"/>
    </location>
</feature>
<dbReference type="InterPro" id="IPR051598">
    <property type="entry name" value="TSUP/Inactive_protease-like"/>
</dbReference>
<feature type="transmembrane region" description="Helical" evidence="6">
    <location>
        <begin position="52"/>
        <end position="71"/>
    </location>
</feature>
<feature type="transmembrane region" description="Helical" evidence="6">
    <location>
        <begin position="146"/>
        <end position="171"/>
    </location>
</feature>
<dbReference type="PANTHER" id="PTHR43701">
    <property type="entry name" value="MEMBRANE TRANSPORTER PROTEIN MJ0441-RELATED"/>
    <property type="match status" value="1"/>
</dbReference>
<dbReference type="GO" id="GO:0005886">
    <property type="term" value="C:plasma membrane"/>
    <property type="evidence" value="ECO:0007669"/>
    <property type="project" value="UniProtKB-SubCell"/>
</dbReference>
<evidence type="ECO:0000259" key="7">
    <source>
        <dbReference type="PROSITE" id="PS50206"/>
    </source>
</evidence>
<evidence type="ECO:0000313" key="8">
    <source>
        <dbReference type="EMBL" id="SHF84039.1"/>
    </source>
</evidence>
<dbReference type="Pfam" id="PF01925">
    <property type="entry name" value="TauE"/>
    <property type="match status" value="1"/>
</dbReference>
<sequence>MSFLFILLLFFLGFIGSFLSGMLGVGGAIINYPLILFIPPLFGLPSFSAHEVSGIVAVQVFFATLSGVLAYRKGGYLNKTIILVMGSSVLTGSLVGGFGSRYLTENMVNVIYGVLALIAVILMFLPKRSGKNEEEASFRYNKPLAAVLSFLVGLSAGIVGAGGAFLLVPIMISVLGIPIRVTVATSLAVTFIASIGTVSGKLFSHQIAFLPSLIVIIASLVASPLGAKLGQKLKPSLLKWIFAGLVVMVAIKIWSQIFNIKLYGVMSMPNWLFYIVIIAVVLWLVLRRFGGVKGVQTITASELKNQLKDKNKQFIDVRTPGEYKSRHIREFKNIPLHQLPQKVNQLSKDKEVVVICQSGMRSARACKILKQNGFEKVTNVKGGMNAW</sequence>
<reference evidence="8 9" key="1">
    <citation type="submission" date="2016-11" db="EMBL/GenBank/DDBJ databases">
        <authorList>
            <person name="Varghese N."/>
            <person name="Submissions S."/>
        </authorList>
    </citation>
    <scope>NUCLEOTIDE SEQUENCE [LARGE SCALE GENOMIC DNA]</scope>
    <source>
        <strain evidence="8 9">DSM 1</strain>
    </source>
</reference>
<dbReference type="Proteomes" id="UP000184029">
    <property type="component" value="Unassembled WGS sequence"/>
</dbReference>
<feature type="transmembrane region" description="Helical" evidence="6">
    <location>
        <begin position="237"/>
        <end position="255"/>
    </location>
</feature>
<dbReference type="InterPro" id="IPR036873">
    <property type="entry name" value="Rhodanese-like_dom_sf"/>
</dbReference>
<dbReference type="PROSITE" id="PS50206">
    <property type="entry name" value="RHODANESE_3"/>
    <property type="match status" value="1"/>
</dbReference>
<dbReference type="SMART" id="SM00450">
    <property type="entry name" value="RHOD"/>
    <property type="match status" value="1"/>
</dbReference>
<evidence type="ECO:0000256" key="4">
    <source>
        <dbReference type="ARBA" id="ARBA00022989"/>
    </source>
</evidence>